<dbReference type="SUPFAM" id="SSF50037">
    <property type="entry name" value="C-terminal domain of transcriptional repressors"/>
    <property type="match status" value="1"/>
</dbReference>
<dbReference type="EMBL" id="JAGSPN010000004">
    <property type="protein sequence ID" value="MBR7782022.1"/>
    <property type="molecule type" value="Genomic_DNA"/>
</dbReference>
<dbReference type="PANTHER" id="PTHR42954:SF2">
    <property type="entry name" value="FE(2+) TRANSPORT PROTEIN A"/>
    <property type="match status" value="1"/>
</dbReference>
<gene>
    <name evidence="3" type="ORF">KDM89_07720</name>
</gene>
<dbReference type="InterPro" id="IPR052713">
    <property type="entry name" value="FeoA"/>
</dbReference>
<protein>
    <submittedName>
        <fullName evidence="3">Ferrous iron transport protein A</fullName>
    </submittedName>
</protein>
<evidence type="ECO:0000313" key="3">
    <source>
        <dbReference type="EMBL" id="MBR7782022.1"/>
    </source>
</evidence>
<dbReference type="InterPro" id="IPR008988">
    <property type="entry name" value="Transcriptional_repressor_C"/>
</dbReference>
<evidence type="ECO:0000313" key="4">
    <source>
        <dbReference type="Proteomes" id="UP000680067"/>
    </source>
</evidence>
<sequence length="95" mass="10178">MRNSTRTDGVQSTLDQLKVGESAIVSGICSHAAPHAPEAQLTEISRRLKELGFVAGESIRVLHRGYFGGEPVAVRVGQSTFALRNFEAALIGITK</sequence>
<feature type="domain" description="Ferrous iron transporter FeoA-like" evidence="2">
    <location>
        <begin position="12"/>
        <end position="95"/>
    </location>
</feature>
<dbReference type="GO" id="GO:0046914">
    <property type="term" value="F:transition metal ion binding"/>
    <property type="evidence" value="ECO:0007669"/>
    <property type="project" value="InterPro"/>
</dbReference>
<keyword evidence="4" id="KW-1185">Reference proteome</keyword>
<accession>A0A941I4S6</accession>
<organism evidence="3 4">
    <name type="scientific">Undibacterium luofuense</name>
    <dbReference type="NCBI Taxonomy" id="2828733"/>
    <lineage>
        <taxon>Bacteria</taxon>
        <taxon>Pseudomonadati</taxon>
        <taxon>Pseudomonadota</taxon>
        <taxon>Betaproteobacteria</taxon>
        <taxon>Burkholderiales</taxon>
        <taxon>Oxalobacteraceae</taxon>
        <taxon>Undibacterium</taxon>
    </lineage>
</organism>
<dbReference type="Pfam" id="PF04023">
    <property type="entry name" value="FeoA"/>
    <property type="match status" value="1"/>
</dbReference>
<dbReference type="InterPro" id="IPR007167">
    <property type="entry name" value="Fe-transptr_FeoA-like"/>
</dbReference>
<name>A0A941I4S6_9BURK</name>
<dbReference type="PANTHER" id="PTHR42954">
    <property type="entry name" value="FE(2+) TRANSPORT PROTEIN A"/>
    <property type="match status" value="1"/>
</dbReference>
<evidence type="ECO:0000256" key="1">
    <source>
        <dbReference type="ARBA" id="ARBA00023004"/>
    </source>
</evidence>
<dbReference type="SMART" id="SM00899">
    <property type="entry name" value="FeoA"/>
    <property type="match status" value="1"/>
</dbReference>
<reference evidence="3" key="1">
    <citation type="submission" date="2021-04" db="EMBL/GenBank/DDBJ databases">
        <title>novel species isolated from subtropical streams in China.</title>
        <authorList>
            <person name="Lu H."/>
        </authorList>
    </citation>
    <scope>NUCLEOTIDE SEQUENCE</scope>
    <source>
        <strain evidence="3">LFS511W</strain>
    </source>
</reference>
<proteinExistence type="predicted"/>
<dbReference type="RefSeq" id="WP_212687363.1">
    <property type="nucleotide sequence ID" value="NZ_JAGSPN010000004.1"/>
</dbReference>
<comment type="caution">
    <text evidence="3">The sequence shown here is derived from an EMBL/GenBank/DDBJ whole genome shotgun (WGS) entry which is preliminary data.</text>
</comment>
<dbReference type="AlphaFoldDB" id="A0A941I4S6"/>
<keyword evidence="1" id="KW-0408">Iron</keyword>
<dbReference type="Gene3D" id="2.30.30.90">
    <property type="match status" value="1"/>
</dbReference>
<dbReference type="Proteomes" id="UP000680067">
    <property type="component" value="Unassembled WGS sequence"/>
</dbReference>
<evidence type="ECO:0000259" key="2">
    <source>
        <dbReference type="SMART" id="SM00899"/>
    </source>
</evidence>
<dbReference type="InterPro" id="IPR038157">
    <property type="entry name" value="FeoA_core_dom"/>
</dbReference>